<evidence type="ECO:0000313" key="1">
    <source>
        <dbReference type="EMBL" id="SFA81034.1"/>
    </source>
</evidence>
<reference evidence="2" key="1">
    <citation type="submission" date="2016-10" db="EMBL/GenBank/DDBJ databases">
        <authorList>
            <person name="Varghese N."/>
            <person name="Submissions S."/>
        </authorList>
    </citation>
    <scope>NUCLEOTIDE SEQUENCE [LARGE SCALE GENOMIC DNA]</scope>
    <source>
        <strain evidence="2">CGMCC 4.3568</strain>
    </source>
</reference>
<accession>A0A1I0VXN0</accession>
<dbReference type="EMBL" id="FOKG01000001">
    <property type="protein sequence ID" value="SFA81034.1"/>
    <property type="molecule type" value="Genomic_DNA"/>
</dbReference>
<dbReference type="AlphaFoldDB" id="A0A1I0VXN0"/>
<organism evidence="1 2">
    <name type="scientific">Amycolatopsis marina</name>
    <dbReference type="NCBI Taxonomy" id="490629"/>
    <lineage>
        <taxon>Bacteria</taxon>
        <taxon>Bacillati</taxon>
        <taxon>Actinomycetota</taxon>
        <taxon>Actinomycetes</taxon>
        <taxon>Pseudonocardiales</taxon>
        <taxon>Pseudonocardiaceae</taxon>
        <taxon>Amycolatopsis</taxon>
    </lineage>
</organism>
<sequence>MPVTAPGVNPISLATAPAAVGPSRAMNASARWSTALTPRCVPTASWKATTRP</sequence>
<evidence type="ECO:0000313" key="2">
    <source>
        <dbReference type="Proteomes" id="UP000243799"/>
    </source>
</evidence>
<dbReference type="Proteomes" id="UP000243799">
    <property type="component" value="Unassembled WGS sequence"/>
</dbReference>
<dbReference type="STRING" id="490629.SAMN05216266_101573"/>
<keyword evidence="2" id="KW-1185">Reference proteome</keyword>
<name>A0A1I0VXN0_9PSEU</name>
<protein>
    <submittedName>
        <fullName evidence="1">Uncharacterized protein</fullName>
    </submittedName>
</protein>
<proteinExistence type="predicted"/>
<gene>
    <name evidence="1" type="ORF">SAMN05216266_101573</name>
</gene>